<reference evidence="3" key="1">
    <citation type="submission" date="2017-02" db="UniProtKB">
        <authorList>
            <consortium name="WormBaseParasite"/>
        </authorList>
    </citation>
    <scope>IDENTIFICATION</scope>
</reference>
<dbReference type="Proteomes" id="UP000050640">
    <property type="component" value="Unplaced"/>
</dbReference>
<proteinExistence type="predicted"/>
<dbReference type="AlphaFoldDB" id="A0A0R3S4U8"/>
<feature type="region of interest" description="Disordered" evidence="1">
    <location>
        <begin position="47"/>
        <end position="76"/>
    </location>
</feature>
<dbReference type="WBParaSite" id="EEL_0000981701-mRNA-1">
    <property type="protein sequence ID" value="EEL_0000981701-mRNA-1"/>
    <property type="gene ID" value="EEL_0000981701"/>
</dbReference>
<evidence type="ECO:0000313" key="2">
    <source>
        <dbReference type="Proteomes" id="UP000050640"/>
    </source>
</evidence>
<keyword evidence="2" id="KW-1185">Reference proteome</keyword>
<sequence length="76" mass="8841">LYKFEAVIKSKIAVLRKFVDKKKLCAGDPQNLHKLYEEEWKRIENLTTGRRRQPSQLTSNNSTMQISAKSLKSFIS</sequence>
<organism evidence="2 3">
    <name type="scientific">Elaeophora elaphi</name>
    <dbReference type="NCBI Taxonomy" id="1147741"/>
    <lineage>
        <taxon>Eukaryota</taxon>
        <taxon>Metazoa</taxon>
        <taxon>Ecdysozoa</taxon>
        <taxon>Nematoda</taxon>
        <taxon>Chromadorea</taxon>
        <taxon>Rhabditida</taxon>
        <taxon>Spirurina</taxon>
        <taxon>Spiruromorpha</taxon>
        <taxon>Filarioidea</taxon>
        <taxon>Onchocercidae</taxon>
        <taxon>Elaeophora</taxon>
    </lineage>
</organism>
<feature type="compositionally biased region" description="Polar residues" evidence="1">
    <location>
        <begin position="54"/>
        <end position="76"/>
    </location>
</feature>
<name>A0A0R3S4U8_9BILA</name>
<protein>
    <submittedName>
        <fullName evidence="3">Transposase</fullName>
    </submittedName>
</protein>
<evidence type="ECO:0000256" key="1">
    <source>
        <dbReference type="SAM" id="MobiDB-lite"/>
    </source>
</evidence>
<evidence type="ECO:0000313" key="3">
    <source>
        <dbReference type="WBParaSite" id="EEL_0000981701-mRNA-1"/>
    </source>
</evidence>
<accession>A0A0R3S4U8</accession>